<reference evidence="1 2" key="1">
    <citation type="journal article" date="2010" name="Stand. Genomic Sci.">
        <title>Complete genome sequence of Ignisphaera aggregans type strain (AQ1.S1).</title>
        <authorList>
            <person name="Goker M."/>
            <person name="Held B."/>
            <person name="Lapidus A."/>
            <person name="Nolan M."/>
            <person name="Spring S."/>
            <person name="Yasawong M."/>
            <person name="Lucas S."/>
            <person name="Glavina Del Rio T."/>
            <person name="Tice H."/>
            <person name="Cheng J.F."/>
            <person name="Goodwin L."/>
            <person name="Tapia R."/>
            <person name="Pitluck S."/>
            <person name="Liolios K."/>
            <person name="Ivanova N."/>
            <person name="Mavromatis K."/>
            <person name="Mikhailova N."/>
            <person name="Pati A."/>
            <person name="Chen A."/>
            <person name="Palaniappan K."/>
            <person name="Brambilla E."/>
            <person name="Land M."/>
            <person name="Hauser L."/>
            <person name="Chang Y.J."/>
            <person name="Jeffries C.D."/>
            <person name="Brettin T."/>
            <person name="Detter J.C."/>
            <person name="Han C."/>
            <person name="Rohde M."/>
            <person name="Sikorski J."/>
            <person name="Woyke T."/>
            <person name="Bristow J."/>
            <person name="Eisen J.A."/>
            <person name="Markowitz V."/>
            <person name="Hugenholtz P."/>
            <person name="Kyrpides N.C."/>
            <person name="Klenk H.P."/>
        </authorList>
    </citation>
    <scope>NUCLEOTIDE SEQUENCE [LARGE SCALE GENOMIC DNA]</scope>
    <source>
        <strain evidence="2">DSM 17230 / JCM 13409 / AQ1.S1</strain>
    </source>
</reference>
<dbReference type="KEGG" id="iag:Igag_0858"/>
<keyword evidence="2" id="KW-1185">Reference proteome</keyword>
<name>E0STQ9_IGNAA</name>
<organism evidence="1 2">
    <name type="scientific">Ignisphaera aggregans (strain DSM 17230 / JCM 13409 / AQ1.S1)</name>
    <dbReference type="NCBI Taxonomy" id="583356"/>
    <lineage>
        <taxon>Archaea</taxon>
        <taxon>Thermoproteota</taxon>
        <taxon>Thermoprotei</taxon>
        <taxon>Desulfurococcales</taxon>
        <taxon>Desulfurococcaceae</taxon>
        <taxon>Ignisphaera</taxon>
    </lineage>
</organism>
<accession>E0STQ9</accession>
<dbReference type="Proteomes" id="UP000001304">
    <property type="component" value="Chromosome"/>
</dbReference>
<protein>
    <submittedName>
        <fullName evidence="1">Transcriptional regulator, TrmB</fullName>
    </submittedName>
</protein>
<dbReference type="AlphaFoldDB" id="E0STQ9"/>
<dbReference type="Pfam" id="PF13412">
    <property type="entry name" value="HTH_24"/>
    <property type="match status" value="1"/>
</dbReference>
<dbReference type="EMBL" id="CP002098">
    <property type="protein sequence ID" value="ADM27675.1"/>
    <property type="molecule type" value="Genomic_DNA"/>
</dbReference>
<dbReference type="InterPro" id="IPR036390">
    <property type="entry name" value="WH_DNA-bd_sf"/>
</dbReference>
<evidence type="ECO:0000313" key="1">
    <source>
        <dbReference type="EMBL" id="ADM27675.1"/>
    </source>
</evidence>
<evidence type="ECO:0000313" key="2">
    <source>
        <dbReference type="Proteomes" id="UP000001304"/>
    </source>
</evidence>
<dbReference type="SUPFAM" id="SSF46785">
    <property type="entry name" value="Winged helix' DNA-binding domain"/>
    <property type="match status" value="1"/>
</dbReference>
<dbReference type="Gene3D" id="1.10.10.10">
    <property type="entry name" value="Winged helix-like DNA-binding domain superfamily/Winged helix DNA-binding domain"/>
    <property type="match status" value="1"/>
</dbReference>
<dbReference type="HOGENOM" id="CLU_1987588_0_0_2"/>
<proteinExistence type="predicted"/>
<gene>
    <name evidence="1" type="ordered locus">Igag_0858</name>
</gene>
<dbReference type="InterPro" id="IPR011991">
    <property type="entry name" value="ArsR-like_HTH"/>
</dbReference>
<dbReference type="InterPro" id="IPR036388">
    <property type="entry name" value="WH-like_DNA-bd_sf"/>
</dbReference>
<dbReference type="BioCyc" id="IAGG583356:GHAH-841-MONOMER"/>
<dbReference type="CDD" id="cd00090">
    <property type="entry name" value="HTH_ARSR"/>
    <property type="match status" value="1"/>
</dbReference>
<sequence>MGEQRLTDTAMRIYIYMLESNTPLSAREIARSLNIPVSTVSYYLKRFKDMGIVREAGGGYIVVRKIDRGIYLHRQQTNSKTTHIHLLLHRATHRRDNDIYKDVEYRYMDNTSTIINNNIPSNPPI</sequence>